<evidence type="ECO:0000259" key="5">
    <source>
        <dbReference type="Pfam" id="PF02784"/>
    </source>
</evidence>
<feature type="domain" description="Orn/DAP/Arg decarboxylase 2 N-terminal" evidence="5">
    <location>
        <begin position="104"/>
        <end position="224"/>
    </location>
</feature>
<dbReference type="GO" id="GO:0008836">
    <property type="term" value="F:diaminopimelate decarboxylase activity"/>
    <property type="evidence" value="ECO:0007669"/>
    <property type="project" value="TreeGrafter"/>
</dbReference>
<keyword evidence="7" id="KW-1185">Reference proteome</keyword>
<evidence type="ECO:0000256" key="2">
    <source>
        <dbReference type="ARBA" id="ARBA00022898"/>
    </source>
</evidence>
<dbReference type="InterPro" id="IPR022643">
    <property type="entry name" value="De-COase2_C"/>
</dbReference>
<keyword evidence="2" id="KW-0663">Pyridoxal phosphate</keyword>
<dbReference type="PANTHER" id="PTHR43727">
    <property type="entry name" value="DIAMINOPIMELATE DECARBOXYLASE"/>
    <property type="match status" value="1"/>
</dbReference>
<evidence type="ECO:0000259" key="4">
    <source>
        <dbReference type="Pfam" id="PF00278"/>
    </source>
</evidence>
<evidence type="ECO:0000256" key="3">
    <source>
        <dbReference type="ARBA" id="ARBA00023239"/>
    </source>
</evidence>
<dbReference type="Pfam" id="PF00278">
    <property type="entry name" value="Orn_DAP_Arg_deC"/>
    <property type="match status" value="1"/>
</dbReference>
<dbReference type="InterPro" id="IPR022653">
    <property type="entry name" value="De-COase2_pyr-phos_BS"/>
</dbReference>
<dbReference type="SUPFAM" id="SSF50621">
    <property type="entry name" value="Alanine racemase C-terminal domain-like"/>
    <property type="match status" value="1"/>
</dbReference>
<dbReference type="Gene3D" id="2.40.37.10">
    <property type="entry name" value="Lyase, Ornithine Decarboxylase, Chain A, domain 1"/>
    <property type="match status" value="1"/>
</dbReference>
<dbReference type="InterPro" id="IPR022657">
    <property type="entry name" value="De-COase2_CS"/>
</dbReference>
<sequence length="395" mass="43816">MAATHLLSHSPFLPKTLNHSLTQNPFSKSPILPLKPSKNLFKQPSLSLSLKAVLSQNPAKTLNPTFQHCFTKSPDGFLYCEDTKVQDVMEKVEKRPFYLYSKPQITRNVEAYKEALEGLKNSIIGYAIKANNNFKILRHLRMLGCGAVLVSSNELKLALRAGFDPTKCIFNGNGKILEDLVLAAQEGVFVNVDSEFDLENIVAAARIAGRKVNVLLRINPDVDPQVDIFRDAAVLMVNYIDEIRAQGFEVDYLNIGGGLGIDYYHSGAVLPTPRDLIDTVRELVHSRNLNLIIEPGRSLIANTCCFVNRVTGVKTNGTKIFIVIDGSMAELIRPSLYDAYQHIELVSPAPPAAEVSTFDVVGPVCESAISWERRENFPPQLRGLAWSYMMQVLTA</sequence>
<evidence type="ECO:0000256" key="1">
    <source>
        <dbReference type="ARBA" id="ARBA00001933"/>
    </source>
</evidence>
<feature type="domain" description="Orn/DAP/Arg decarboxylase 2 N-terminal" evidence="5">
    <location>
        <begin position="228"/>
        <end position="301"/>
    </location>
</feature>
<dbReference type="AlphaFoldDB" id="A0A5D2E5J9"/>
<name>A0A5D2E5J9_GOSDA</name>
<dbReference type="EMBL" id="CM017699">
    <property type="protein sequence ID" value="TYG88743.1"/>
    <property type="molecule type" value="Genomic_DNA"/>
</dbReference>
<dbReference type="InterPro" id="IPR029066">
    <property type="entry name" value="PLP-binding_barrel"/>
</dbReference>
<protein>
    <recommendedName>
        <fullName evidence="8">Orn/DAP/Arg decarboxylase 2 N-terminal domain-containing protein</fullName>
    </recommendedName>
</protein>
<dbReference type="Pfam" id="PF02784">
    <property type="entry name" value="Orn_Arg_deC_N"/>
    <property type="match status" value="2"/>
</dbReference>
<organism evidence="6 7">
    <name type="scientific">Gossypium darwinii</name>
    <name type="common">Darwin's cotton</name>
    <name type="synonym">Gossypium barbadense var. darwinii</name>
    <dbReference type="NCBI Taxonomy" id="34276"/>
    <lineage>
        <taxon>Eukaryota</taxon>
        <taxon>Viridiplantae</taxon>
        <taxon>Streptophyta</taxon>
        <taxon>Embryophyta</taxon>
        <taxon>Tracheophyta</taxon>
        <taxon>Spermatophyta</taxon>
        <taxon>Magnoliopsida</taxon>
        <taxon>eudicotyledons</taxon>
        <taxon>Gunneridae</taxon>
        <taxon>Pentapetalae</taxon>
        <taxon>rosids</taxon>
        <taxon>malvids</taxon>
        <taxon>Malvales</taxon>
        <taxon>Malvaceae</taxon>
        <taxon>Malvoideae</taxon>
        <taxon>Gossypium</taxon>
    </lineage>
</organism>
<dbReference type="PANTHER" id="PTHR43727:SF2">
    <property type="entry name" value="GROUP IV DECARBOXYLASE"/>
    <property type="match status" value="1"/>
</dbReference>
<dbReference type="PROSITE" id="PS00879">
    <property type="entry name" value="ODR_DC_2_2"/>
    <property type="match status" value="1"/>
</dbReference>
<reference evidence="6 7" key="1">
    <citation type="submission" date="2019-06" db="EMBL/GenBank/DDBJ databases">
        <title>WGS assembly of Gossypium darwinii.</title>
        <authorList>
            <person name="Chen Z.J."/>
            <person name="Sreedasyam A."/>
            <person name="Ando A."/>
            <person name="Song Q."/>
            <person name="De L."/>
            <person name="Hulse-Kemp A."/>
            <person name="Ding M."/>
            <person name="Ye W."/>
            <person name="Kirkbride R."/>
            <person name="Jenkins J."/>
            <person name="Plott C."/>
            <person name="Lovell J."/>
            <person name="Lin Y.-M."/>
            <person name="Vaughn R."/>
            <person name="Liu B."/>
            <person name="Li W."/>
            <person name="Simpson S."/>
            <person name="Scheffler B."/>
            <person name="Saski C."/>
            <person name="Grover C."/>
            <person name="Hu G."/>
            <person name="Conover J."/>
            <person name="Carlson J."/>
            <person name="Shu S."/>
            <person name="Boston L."/>
            <person name="Williams M."/>
            <person name="Peterson D."/>
            <person name="Mcgee K."/>
            <person name="Jones D."/>
            <person name="Wendel J."/>
            <person name="Stelly D."/>
            <person name="Grimwood J."/>
            <person name="Schmutz J."/>
        </authorList>
    </citation>
    <scope>NUCLEOTIDE SEQUENCE [LARGE SCALE GENOMIC DNA]</scope>
    <source>
        <strain evidence="6">1808015.09</strain>
    </source>
</reference>
<dbReference type="Proteomes" id="UP000323506">
    <property type="component" value="Chromosome A12"/>
</dbReference>
<dbReference type="InterPro" id="IPR009006">
    <property type="entry name" value="Ala_racemase/Decarboxylase_C"/>
</dbReference>
<evidence type="ECO:0000313" key="7">
    <source>
        <dbReference type="Proteomes" id="UP000323506"/>
    </source>
</evidence>
<dbReference type="GO" id="GO:0009507">
    <property type="term" value="C:chloroplast"/>
    <property type="evidence" value="ECO:0007669"/>
    <property type="project" value="TreeGrafter"/>
</dbReference>
<dbReference type="InterPro" id="IPR022644">
    <property type="entry name" value="De-COase2_N"/>
</dbReference>
<gene>
    <name evidence="6" type="ORF">ES288_A12G045500v1</name>
</gene>
<evidence type="ECO:0008006" key="8">
    <source>
        <dbReference type="Google" id="ProtNLM"/>
    </source>
</evidence>
<feature type="domain" description="Orn/DAP/Arg decarboxylase 2 C-terminal" evidence="4">
    <location>
        <begin position="98"/>
        <end position="381"/>
    </location>
</feature>
<evidence type="ECO:0000313" key="6">
    <source>
        <dbReference type="EMBL" id="TYG88743.1"/>
    </source>
</evidence>
<accession>A0A5D2E5J9</accession>
<keyword evidence="3" id="KW-0456">Lyase</keyword>
<dbReference type="SUPFAM" id="SSF51419">
    <property type="entry name" value="PLP-binding barrel"/>
    <property type="match status" value="1"/>
</dbReference>
<proteinExistence type="predicted"/>
<dbReference type="PROSITE" id="PS00878">
    <property type="entry name" value="ODR_DC_2_1"/>
    <property type="match status" value="1"/>
</dbReference>
<dbReference type="GO" id="GO:0009089">
    <property type="term" value="P:lysine biosynthetic process via diaminopimelate"/>
    <property type="evidence" value="ECO:0007669"/>
    <property type="project" value="TreeGrafter"/>
</dbReference>
<dbReference type="Gene3D" id="3.20.20.10">
    <property type="entry name" value="Alanine racemase"/>
    <property type="match status" value="2"/>
</dbReference>
<comment type="cofactor">
    <cofactor evidence="1">
        <name>pyridoxal 5'-phosphate</name>
        <dbReference type="ChEBI" id="CHEBI:597326"/>
    </cofactor>
</comment>